<accession>A0A8C9W0N5</accession>
<dbReference type="GO" id="GO:0045815">
    <property type="term" value="P:transcription initiation-coupled chromatin remodeling"/>
    <property type="evidence" value="ECO:0007669"/>
    <property type="project" value="TreeGrafter"/>
</dbReference>
<feature type="region of interest" description="Disordered" evidence="2">
    <location>
        <begin position="132"/>
        <end position="200"/>
    </location>
</feature>
<sequence>MGRKGRSSGATAGLEGLRPCRYRERLRARRPEGPEDSEHLVTDGLGDGRPTGEGAQSPPAGLRHSRGRPGRSLAGEQDYLCRQNRQQQVRLRHVAQLESSLCQQALTLYPHVKDSMPPELFEEVLSALDPEIPPGGESWRKEHRGASSRSEARGTENLDDDSVAAGAHSSRSSSLPRNPYTWSDVQGDQGPPPQPLQPTSLDEDIQRVTEQLCTWMASLGGESSQLNEAALLDMFVCAYEHKPSTALPAEAAEPAGAGAERSGRSAGRLERCVKQVVARGPEGLKRPAKSRVRYGAWYLRPETWGRSSSEGSPKEPLTLCEDRRPERLSQRDEQLKRLHGVHAFRHFIHAGGHREPQFLRSLFSEEGAADGTSRSSTDSCTSAH</sequence>
<dbReference type="Proteomes" id="UP000694397">
    <property type="component" value="Chromosome 17"/>
</dbReference>
<feature type="compositionally biased region" description="Polar residues" evidence="2">
    <location>
        <begin position="169"/>
        <end position="184"/>
    </location>
</feature>
<reference evidence="3 4" key="1">
    <citation type="submission" date="2019-04" db="EMBL/GenBank/DDBJ databases">
        <authorList>
            <consortium name="Wellcome Sanger Institute Data Sharing"/>
        </authorList>
    </citation>
    <scope>NUCLEOTIDE SEQUENCE [LARGE SCALE GENOMIC DNA]</scope>
</reference>
<feature type="compositionally biased region" description="Basic and acidic residues" evidence="2">
    <location>
        <begin position="21"/>
        <end position="41"/>
    </location>
</feature>
<proteinExistence type="inferred from homology"/>
<name>A0A8C9W0N5_SCLFO</name>
<dbReference type="AlphaFoldDB" id="A0A8C9W0N5"/>
<dbReference type="PANTHER" id="PTHR46449:SF5">
    <property type="entry name" value="FAMILY WITH SEQUENCE SIMILARITY 47 MEMBER E"/>
    <property type="match status" value="1"/>
</dbReference>
<dbReference type="PANTHER" id="PTHR46449">
    <property type="entry name" value="ZGC:158260"/>
    <property type="match status" value="1"/>
</dbReference>
<feature type="region of interest" description="Disordered" evidence="2">
    <location>
        <begin position="1"/>
        <end position="75"/>
    </location>
</feature>
<comment type="similarity">
    <text evidence="1">Belongs to the FAM47 family.</text>
</comment>
<reference evidence="3" key="3">
    <citation type="submission" date="2025-09" db="UniProtKB">
        <authorList>
            <consortium name="Ensembl"/>
        </authorList>
    </citation>
    <scope>IDENTIFICATION</scope>
</reference>
<reference evidence="3" key="2">
    <citation type="submission" date="2025-08" db="UniProtKB">
        <authorList>
            <consortium name="Ensembl"/>
        </authorList>
    </citation>
    <scope>IDENTIFICATION</scope>
</reference>
<protein>
    <submittedName>
        <fullName evidence="3">Uncharacterized protein</fullName>
    </submittedName>
</protein>
<dbReference type="InterPro" id="IPR032743">
    <property type="entry name" value="FAM47"/>
</dbReference>
<keyword evidence="4" id="KW-1185">Reference proteome</keyword>
<dbReference type="OrthoDB" id="6755972at2759"/>
<organism evidence="3 4">
    <name type="scientific">Scleropages formosus</name>
    <name type="common">Asian bonytongue</name>
    <name type="synonym">Osteoglossum formosum</name>
    <dbReference type="NCBI Taxonomy" id="113540"/>
    <lineage>
        <taxon>Eukaryota</taxon>
        <taxon>Metazoa</taxon>
        <taxon>Chordata</taxon>
        <taxon>Craniata</taxon>
        <taxon>Vertebrata</taxon>
        <taxon>Euteleostomi</taxon>
        <taxon>Actinopterygii</taxon>
        <taxon>Neopterygii</taxon>
        <taxon>Teleostei</taxon>
        <taxon>Osteoglossocephala</taxon>
        <taxon>Osteoglossomorpha</taxon>
        <taxon>Osteoglossiformes</taxon>
        <taxon>Osteoglossidae</taxon>
        <taxon>Scleropages</taxon>
    </lineage>
</organism>
<evidence type="ECO:0000313" key="4">
    <source>
        <dbReference type="Proteomes" id="UP000694397"/>
    </source>
</evidence>
<evidence type="ECO:0000313" key="3">
    <source>
        <dbReference type="Ensembl" id="ENSSFOP00015067225.1"/>
    </source>
</evidence>
<evidence type="ECO:0000256" key="1">
    <source>
        <dbReference type="ARBA" id="ARBA00005277"/>
    </source>
</evidence>
<evidence type="ECO:0000256" key="2">
    <source>
        <dbReference type="SAM" id="MobiDB-lite"/>
    </source>
</evidence>
<gene>
    <name evidence="3" type="primary">zgc:158260</name>
</gene>
<dbReference type="Ensembl" id="ENSSFOT00015074652.1">
    <property type="protein sequence ID" value="ENSSFOP00015067225.1"/>
    <property type="gene ID" value="ENSSFOG00015026851.1"/>
</dbReference>
<feature type="region of interest" description="Disordered" evidence="2">
    <location>
        <begin position="304"/>
        <end position="325"/>
    </location>
</feature>
<dbReference type="GO" id="GO:0000785">
    <property type="term" value="C:chromatin"/>
    <property type="evidence" value="ECO:0007669"/>
    <property type="project" value="TreeGrafter"/>
</dbReference>